<evidence type="ECO:0000313" key="2">
    <source>
        <dbReference type="EMBL" id="OSY54052.1"/>
    </source>
</evidence>
<protein>
    <submittedName>
        <fullName evidence="2">Uncharacterized protein</fullName>
    </submittedName>
</protein>
<name>A0A1Y2P2K2_STRFR</name>
<reference evidence="2 3" key="1">
    <citation type="submission" date="2016-09" db="EMBL/GenBank/DDBJ databases">
        <title>Streptomyces fradiae DSM40063, a candidate organism with high potential of specific P450 cytochromes.</title>
        <authorList>
            <person name="Grumaz C."/>
            <person name="Vainshtein Y."/>
            <person name="Kirstahler P."/>
            <person name="Sohn K."/>
        </authorList>
    </citation>
    <scope>NUCLEOTIDE SEQUENCE [LARGE SCALE GENOMIC DNA]</scope>
    <source>
        <strain evidence="2 3">DSM 40063</strain>
    </source>
</reference>
<dbReference type="Proteomes" id="UP000194318">
    <property type="component" value="Unassembled WGS sequence"/>
</dbReference>
<evidence type="ECO:0000256" key="1">
    <source>
        <dbReference type="SAM" id="MobiDB-lite"/>
    </source>
</evidence>
<feature type="compositionally biased region" description="Low complexity" evidence="1">
    <location>
        <begin position="25"/>
        <end position="55"/>
    </location>
</feature>
<feature type="compositionally biased region" description="Low complexity" evidence="1">
    <location>
        <begin position="9"/>
        <end position="19"/>
    </location>
</feature>
<proteinExistence type="predicted"/>
<feature type="region of interest" description="Disordered" evidence="1">
    <location>
        <begin position="1"/>
        <end position="142"/>
    </location>
</feature>
<comment type="caution">
    <text evidence="2">The sequence shown here is derived from an EMBL/GenBank/DDBJ whole genome shotgun (WGS) entry which is preliminary data.</text>
</comment>
<gene>
    <name evidence="2" type="ORF">BG846_00271</name>
</gene>
<evidence type="ECO:0000313" key="3">
    <source>
        <dbReference type="Proteomes" id="UP000194318"/>
    </source>
</evidence>
<dbReference type="AlphaFoldDB" id="A0A1Y2P2K2"/>
<feature type="region of interest" description="Disordered" evidence="1">
    <location>
        <begin position="170"/>
        <end position="205"/>
    </location>
</feature>
<feature type="compositionally biased region" description="Low complexity" evidence="1">
    <location>
        <begin position="175"/>
        <end position="186"/>
    </location>
</feature>
<feature type="region of interest" description="Disordered" evidence="1">
    <location>
        <begin position="257"/>
        <end position="282"/>
    </location>
</feature>
<feature type="compositionally biased region" description="Low complexity" evidence="1">
    <location>
        <begin position="257"/>
        <end position="267"/>
    </location>
</feature>
<dbReference type="EMBL" id="MIFZ01000031">
    <property type="protein sequence ID" value="OSY54052.1"/>
    <property type="molecule type" value="Genomic_DNA"/>
</dbReference>
<feature type="compositionally biased region" description="Basic and acidic residues" evidence="1">
    <location>
        <begin position="86"/>
        <end position="96"/>
    </location>
</feature>
<accession>A0A1Y2P2K2</accession>
<organism evidence="2 3">
    <name type="scientific">Streptomyces fradiae ATCC 10745 = DSM 40063</name>
    <dbReference type="NCBI Taxonomy" id="1319510"/>
    <lineage>
        <taxon>Bacteria</taxon>
        <taxon>Bacillati</taxon>
        <taxon>Actinomycetota</taxon>
        <taxon>Actinomycetes</taxon>
        <taxon>Kitasatosporales</taxon>
        <taxon>Streptomycetaceae</taxon>
        <taxon>Streptomyces</taxon>
    </lineage>
</organism>
<sequence length="282" mass="27680">MSDARNARPAPTGALSSPGSPSPSGPLLSSGSRPSSGSPSASGAPSVSGALSAPGFRSCPGPVSSPGFPPCASGTASTGLGGQPAHRADVVERDRPTGSNASGSAAPACATPVTGWRHGCSRPPSGRTRPRRPGAHGTSGTRAWPVPFLAVGLTVLGALGRARWQDVRYPRPGRRPGAAGRGVMARGRPRRRAGLAGGARSSGRDSLKVLNGGRIGAPQARTNENLARAGGVRPRRRAGTRCAGGTARGAAALTAPGAAGPVAGAHHGLAERRSTGGVPGGG</sequence>